<gene>
    <name evidence="1" type="ORF">NN4_06930</name>
</gene>
<evidence type="ECO:0000313" key="2">
    <source>
        <dbReference type="Proteomes" id="UP000321424"/>
    </source>
</evidence>
<dbReference type="Proteomes" id="UP000321424">
    <property type="component" value="Unassembled WGS sequence"/>
</dbReference>
<proteinExistence type="predicted"/>
<keyword evidence="2" id="KW-1185">Reference proteome</keyword>
<comment type="caution">
    <text evidence="1">The sequence shown here is derived from an EMBL/GenBank/DDBJ whole genome shotgun (WGS) entry which is preliminary data.</text>
</comment>
<dbReference type="EMBL" id="BJXA01000002">
    <property type="protein sequence ID" value="GEM36174.1"/>
    <property type="molecule type" value="Genomic_DNA"/>
</dbReference>
<dbReference type="OrthoDB" id="3287135at2"/>
<dbReference type="AlphaFoldDB" id="A0A511M6B1"/>
<protein>
    <submittedName>
        <fullName evidence="1">Uncharacterized protein</fullName>
    </submittedName>
</protein>
<organism evidence="1 2">
    <name type="scientific">Nocardia ninae NBRC 108245</name>
    <dbReference type="NCBI Taxonomy" id="1210091"/>
    <lineage>
        <taxon>Bacteria</taxon>
        <taxon>Bacillati</taxon>
        <taxon>Actinomycetota</taxon>
        <taxon>Actinomycetes</taxon>
        <taxon>Mycobacteriales</taxon>
        <taxon>Nocardiaceae</taxon>
        <taxon>Nocardia</taxon>
    </lineage>
</organism>
<dbReference type="Gene3D" id="3.40.50.2000">
    <property type="entry name" value="Glycogen Phosphorylase B"/>
    <property type="match status" value="1"/>
</dbReference>
<evidence type="ECO:0000313" key="1">
    <source>
        <dbReference type="EMBL" id="GEM36174.1"/>
    </source>
</evidence>
<dbReference type="SUPFAM" id="SSF53756">
    <property type="entry name" value="UDP-Glycosyltransferase/glycogen phosphorylase"/>
    <property type="match status" value="1"/>
</dbReference>
<name>A0A511M6B1_9NOCA</name>
<sequence>MTRTVTGRAPLAAPSRTLRIASVPASHVYVRHLSPVGRSDRVVRLPDPRPADGRTVPGGWWPPVMLDPLWIRRHHHQFDVFHIHFGFDAVEPEVLTDIVGELREHGKPLVYTAHDLRNPHQPDPQGHRAQLDVLIPAADALITLTPGAAAEIEKQWGRRPQVLSHPHVVQRKLIEAPRSVEQFVLGVHTKSLRANMDPLPVLEVLADTIRSLPGAVLRIDVHDELFEPGNHWYDPDTGAALIDFGRRPGVDVRVHEYFTDSQLWQYLSSLSASLLPYRFGTHSGWLEACYDLGTAVIAPSCGFYHQQRPCAVFGFDETHFDAESLDRAVRAVYENRAPRADWPSRRAERAELAAAHRRIYEQVLAR</sequence>
<accession>A0A511M6B1</accession>
<dbReference type="RefSeq" id="WP_147128463.1">
    <property type="nucleotide sequence ID" value="NZ_BJXA01000002.1"/>
</dbReference>
<reference evidence="1 2" key="1">
    <citation type="submission" date="2019-07" db="EMBL/GenBank/DDBJ databases">
        <title>Whole genome shotgun sequence of Nocardia ninae NBRC 108245.</title>
        <authorList>
            <person name="Hosoyama A."/>
            <person name="Uohara A."/>
            <person name="Ohji S."/>
            <person name="Ichikawa N."/>
        </authorList>
    </citation>
    <scope>NUCLEOTIDE SEQUENCE [LARGE SCALE GENOMIC DNA]</scope>
    <source>
        <strain evidence="1 2">NBRC 108245</strain>
    </source>
</reference>